<keyword evidence="3 6" id="KW-0349">Heme</keyword>
<keyword evidence="7 8" id="KW-0503">Monooxygenase</keyword>
<proteinExistence type="inferred from homology"/>
<feature type="binding site" description="axial binding residue" evidence="6">
    <location>
        <position position="456"/>
    </location>
    <ligand>
        <name>heme</name>
        <dbReference type="ChEBI" id="CHEBI:30413"/>
    </ligand>
    <ligandPart>
        <name>Fe</name>
        <dbReference type="ChEBI" id="CHEBI:18248"/>
    </ligandPart>
</feature>
<dbReference type="InterPro" id="IPR001128">
    <property type="entry name" value="Cyt_P450"/>
</dbReference>
<evidence type="ECO:0000256" key="5">
    <source>
        <dbReference type="ARBA" id="ARBA00023004"/>
    </source>
</evidence>
<evidence type="ECO:0000313" key="8">
    <source>
        <dbReference type="EMBL" id="KAJ4181168.1"/>
    </source>
</evidence>
<dbReference type="InterPro" id="IPR002401">
    <property type="entry name" value="Cyt_P450_E_grp-I"/>
</dbReference>
<evidence type="ECO:0000256" key="2">
    <source>
        <dbReference type="ARBA" id="ARBA00010617"/>
    </source>
</evidence>
<dbReference type="PRINTS" id="PR00463">
    <property type="entry name" value="EP450I"/>
</dbReference>
<gene>
    <name evidence="8" type="primary">LUC2</name>
    <name evidence="8" type="ORF">NW755_011210</name>
</gene>
<comment type="caution">
    <text evidence="8">The sequence shown here is derived from an EMBL/GenBank/DDBJ whole genome shotgun (WGS) entry which is preliminary data.</text>
</comment>
<dbReference type="Pfam" id="PF00067">
    <property type="entry name" value="p450"/>
    <property type="match status" value="1"/>
</dbReference>
<keyword evidence="4 6" id="KW-0479">Metal-binding</keyword>
<evidence type="ECO:0000256" key="4">
    <source>
        <dbReference type="ARBA" id="ARBA00022723"/>
    </source>
</evidence>
<dbReference type="PRINTS" id="PR00385">
    <property type="entry name" value="P450"/>
</dbReference>
<dbReference type="GO" id="GO:0020037">
    <property type="term" value="F:heme binding"/>
    <property type="evidence" value="ECO:0007669"/>
    <property type="project" value="InterPro"/>
</dbReference>
<comment type="similarity">
    <text evidence="2 7">Belongs to the cytochrome P450 family.</text>
</comment>
<evidence type="ECO:0000256" key="3">
    <source>
        <dbReference type="ARBA" id="ARBA00022617"/>
    </source>
</evidence>
<comment type="cofactor">
    <cofactor evidence="1 6">
        <name>heme</name>
        <dbReference type="ChEBI" id="CHEBI:30413"/>
    </cofactor>
</comment>
<dbReference type="AlphaFoldDB" id="A0A9W8UXM9"/>
<evidence type="ECO:0000313" key="9">
    <source>
        <dbReference type="Proteomes" id="UP001152087"/>
    </source>
</evidence>
<protein>
    <submittedName>
        <fullName evidence="8">Cytochrome P450 monooxygenase luc2</fullName>
    </submittedName>
</protein>
<dbReference type="InterPro" id="IPR017972">
    <property type="entry name" value="Cyt_P450_CS"/>
</dbReference>
<dbReference type="OrthoDB" id="655030at2759"/>
<evidence type="ECO:0000256" key="7">
    <source>
        <dbReference type="RuleBase" id="RU000461"/>
    </source>
</evidence>
<evidence type="ECO:0000256" key="1">
    <source>
        <dbReference type="ARBA" id="ARBA00001971"/>
    </source>
</evidence>
<organism evidence="8 9">
    <name type="scientific">Fusarium falciforme</name>
    <dbReference type="NCBI Taxonomy" id="195108"/>
    <lineage>
        <taxon>Eukaryota</taxon>
        <taxon>Fungi</taxon>
        <taxon>Dikarya</taxon>
        <taxon>Ascomycota</taxon>
        <taxon>Pezizomycotina</taxon>
        <taxon>Sordariomycetes</taxon>
        <taxon>Hypocreomycetidae</taxon>
        <taxon>Hypocreales</taxon>
        <taxon>Nectriaceae</taxon>
        <taxon>Fusarium</taxon>
        <taxon>Fusarium solani species complex</taxon>
    </lineage>
</organism>
<dbReference type="Proteomes" id="UP001152087">
    <property type="component" value="Unassembled WGS sequence"/>
</dbReference>
<dbReference type="PANTHER" id="PTHR24305:SF166">
    <property type="entry name" value="CYTOCHROME P450 12A4, MITOCHONDRIAL-RELATED"/>
    <property type="match status" value="1"/>
</dbReference>
<accession>A0A9W8UXM9</accession>
<keyword evidence="9" id="KW-1185">Reference proteome</keyword>
<dbReference type="Gene3D" id="1.10.630.10">
    <property type="entry name" value="Cytochrome P450"/>
    <property type="match status" value="1"/>
</dbReference>
<dbReference type="InterPro" id="IPR050121">
    <property type="entry name" value="Cytochrome_P450_monoxygenase"/>
</dbReference>
<sequence length="509" mass="57244">MVAQPSPIVGRLKLPESMPSLVSLEELTATKVLVTFLTIVFIVPRVLTVIKNAFSPISSIPGPLLNKLSPWPLTIATIKGTSHHFARSLHEKYGPIVVLAPGMIAVADTKEIKRIIQTEDWTKSEAIYGNFRQDPQRPTLLAYTDKKAYAKRKRMLSSMFGIKYIRSMEPIMMTCVEAAVKQLNKFCDQSTQGVAIVDMQHLIHSLAIDIIGITTFGGSLNVVDNGSHPLPSRLKAGLRIAGLMQLIPWIRFIPFLPTRDPYVDKFTYDIVDGRRQELESSQHSDLLQKLVEASDDSPGSDFRTSDVQDESVVMLTAGSETTANAELFTLMMLLKNPEVMKKLVDEVDQWYPPSEPDRQTDCGYSQAGMTYLQACIDETMRLVPGQATGSPRETSKDDVLLGYRIPAGTTVFPNTQEGHTQEAHWEEPQKFVPERWLETQATNVPYWPFSAGSRVCIGKHFAFQEMHLTLVTLLRKFKFEYVDGQDESTVFRVAQQLKAESYRMKVSRR</sequence>
<dbReference type="PROSITE" id="PS00086">
    <property type="entry name" value="CYTOCHROME_P450"/>
    <property type="match status" value="1"/>
</dbReference>
<keyword evidence="7" id="KW-0560">Oxidoreductase</keyword>
<evidence type="ECO:0000256" key="6">
    <source>
        <dbReference type="PIRSR" id="PIRSR602401-1"/>
    </source>
</evidence>
<keyword evidence="5 6" id="KW-0408">Iron</keyword>
<dbReference type="GO" id="GO:0004497">
    <property type="term" value="F:monooxygenase activity"/>
    <property type="evidence" value="ECO:0007669"/>
    <property type="project" value="UniProtKB-KW"/>
</dbReference>
<dbReference type="PANTHER" id="PTHR24305">
    <property type="entry name" value="CYTOCHROME P450"/>
    <property type="match status" value="1"/>
</dbReference>
<dbReference type="InterPro" id="IPR036396">
    <property type="entry name" value="Cyt_P450_sf"/>
</dbReference>
<name>A0A9W8UXM9_9HYPO</name>
<dbReference type="GO" id="GO:0005506">
    <property type="term" value="F:iron ion binding"/>
    <property type="evidence" value="ECO:0007669"/>
    <property type="project" value="InterPro"/>
</dbReference>
<dbReference type="EMBL" id="JAOQAV010000042">
    <property type="protein sequence ID" value="KAJ4181168.1"/>
    <property type="molecule type" value="Genomic_DNA"/>
</dbReference>
<reference evidence="8" key="1">
    <citation type="submission" date="2022-09" db="EMBL/GenBank/DDBJ databases">
        <title>Fusarium specimens isolated from Avocado Roots.</title>
        <authorList>
            <person name="Stajich J."/>
            <person name="Roper C."/>
            <person name="Heimlech-Rivalta G."/>
        </authorList>
    </citation>
    <scope>NUCLEOTIDE SEQUENCE</scope>
    <source>
        <strain evidence="8">A02</strain>
    </source>
</reference>
<dbReference type="GO" id="GO:0016705">
    <property type="term" value="F:oxidoreductase activity, acting on paired donors, with incorporation or reduction of molecular oxygen"/>
    <property type="evidence" value="ECO:0007669"/>
    <property type="project" value="InterPro"/>
</dbReference>
<dbReference type="SUPFAM" id="SSF48264">
    <property type="entry name" value="Cytochrome P450"/>
    <property type="match status" value="1"/>
</dbReference>